<organism evidence="1 2">
    <name type="scientific">Glossina austeni</name>
    <name type="common">Savannah tsetse fly</name>
    <dbReference type="NCBI Taxonomy" id="7395"/>
    <lineage>
        <taxon>Eukaryota</taxon>
        <taxon>Metazoa</taxon>
        <taxon>Ecdysozoa</taxon>
        <taxon>Arthropoda</taxon>
        <taxon>Hexapoda</taxon>
        <taxon>Insecta</taxon>
        <taxon>Pterygota</taxon>
        <taxon>Neoptera</taxon>
        <taxon>Endopterygota</taxon>
        <taxon>Diptera</taxon>
        <taxon>Brachycera</taxon>
        <taxon>Muscomorpha</taxon>
        <taxon>Hippoboscoidea</taxon>
        <taxon>Glossinidae</taxon>
        <taxon>Glossina</taxon>
    </lineage>
</organism>
<accession>A0A1A9UEC5</accession>
<reference evidence="1" key="1">
    <citation type="submission" date="2020-05" db="UniProtKB">
        <authorList>
            <consortium name="EnsemblMetazoa"/>
        </authorList>
    </citation>
    <scope>IDENTIFICATION</scope>
    <source>
        <strain evidence="1">TTRI</strain>
    </source>
</reference>
<proteinExistence type="predicted"/>
<evidence type="ECO:0000313" key="1">
    <source>
        <dbReference type="EnsemblMetazoa" id="GAUT001979-PA"/>
    </source>
</evidence>
<dbReference type="Proteomes" id="UP000078200">
    <property type="component" value="Unassembled WGS sequence"/>
</dbReference>
<dbReference type="EnsemblMetazoa" id="GAUT001979-RA">
    <property type="protein sequence ID" value="GAUT001979-PA"/>
    <property type="gene ID" value="GAUT001979"/>
</dbReference>
<dbReference type="AlphaFoldDB" id="A0A1A9UEC5"/>
<evidence type="ECO:0000313" key="2">
    <source>
        <dbReference type="Proteomes" id="UP000078200"/>
    </source>
</evidence>
<dbReference type="VEuPathDB" id="VectorBase:GAUT001979"/>
<sequence>MVTSANLYQACMKVLLNCAHERICMHVKVHVNVFPLQQRATHCASFRWETKTKTTFVKKKNNIVFYGRKASKQVPGALPYSYQANRSSISVQVSEHSIVCCGNSDLIGFDYRRILSATVC</sequence>
<keyword evidence="2" id="KW-1185">Reference proteome</keyword>
<name>A0A1A9UEC5_GLOAU</name>
<protein>
    <submittedName>
        <fullName evidence="1">Uncharacterized protein</fullName>
    </submittedName>
</protein>